<gene>
    <name evidence="2" type="ORF">NITHO_2330007</name>
</gene>
<sequence>MALTEMFGYAPNTVLTSQWQLVTTTLIWLWTFVGAMILFAFSVLLSLGMIPSLISTNDLTRRASVVRPFLYAVALLFLIAVIVSFANFVINVVVLLEIYPKAWI</sequence>
<evidence type="ECO:0000313" key="2">
    <source>
        <dbReference type="EMBL" id="CCF83502.1"/>
    </source>
</evidence>
<feature type="transmembrane region" description="Helical" evidence="1">
    <location>
        <begin position="69"/>
        <end position="96"/>
    </location>
</feature>
<evidence type="ECO:0000256" key="1">
    <source>
        <dbReference type="SAM" id="Phobius"/>
    </source>
</evidence>
<dbReference type="AlphaFoldDB" id="I4EFP0"/>
<keyword evidence="1" id="KW-0472">Membrane</keyword>
<keyword evidence="1" id="KW-0812">Transmembrane</keyword>
<name>I4EFP0_9BACT</name>
<dbReference type="OrthoDB" id="9892244at2"/>
<accession>I4EFP0</accession>
<organism evidence="2 3">
    <name type="scientific">Nitrolancea hollandica Lb</name>
    <dbReference type="NCBI Taxonomy" id="1129897"/>
    <lineage>
        <taxon>Bacteria</taxon>
        <taxon>Pseudomonadati</taxon>
        <taxon>Thermomicrobiota</taxon>
        <taxon>Thermomicrobia</taxon>
        <taxon>Sphaerobacterales</taxon>
        <taxon>Sphaerobacterineae</taxon>
        <taxon>Sphaerobacteraceae</taxon>
        <taxon>Nitrolancea</taxon>
    </lineage>
</organism>
<dbReference type="Proteomes" id="UP000004221">
    <property type="component" value="Unassembled WGS sequence"/>
</dbReference>
<dbReference type="RefSeq" id="WP_008476764.1">
    <property type="nucleotide sequence ID" value="NZ_CAGS01000150.1"/>
</dbReference>
<dbReference type="EMBL" id="CAGS01000150">
    <property type="protein sequence ID" value="CCF83502.1"/>
    <property type="molecule type" value="Genomic_DNA"/>
</dbReference>
<feature type="transmembrane region" description="Helical" evidence="1">
    <location>
        <begin position="27"/>
        <end position="48"/>
    </location>
</feature>
<proteinExistence type="predicted"/>
<protein>
    <submittedName>
        <fullName evidence="2">Uncharacterized protein</fullName>
    </submittedName>
</protein>
<keyword evidence="1" id="KW-1133">Transmembrane helix</keyword>
<evidence type="ECO:0000313" key="3">
    <source>
        <dbReference type="Proteomes" id="UP000004221"/>
    </source>
</evidence>
<comment type="caution">
    <text evidence="2">The sequence shown here is derived from an EMBL/GenBank/DDBJ whole genome shotgun (WGS) entry which is preliminary data.</text>
</comment>
<reference evidence="2 3" key="1">
    <citation type="journal article" date="2012" name="ISME J.">
        <title>Nitrification expanded: discovery, physiology and genomics of a nitrite-oxidizing bacterium from the phylum Chloroflexi.</title>
        <authorList>
            <person name="Sorokin D.Y."/>
            <person name="Lucker S."/>
            <person name="Vejmelkova D."/>
            <person name="Kostrikina N.A."/>
            <person name="Kleerebezem R."/>
            <person name="Rijpstra W.I."/>
            <person name="Damste J.S."/>
            <person name="Le Paslier D."/>
            <person name="Muyzer G."/>
            <person name="Wagner M."/>
            <person name="van Loosdrecht M.C."/>
            <person name="Daims H."/>
        </authorList>
    </citation>
    <scope>NUCLEOTIDE SEQUENCE [LARGE SCALE GENOMIC DNA]</scope>
    <source>
        <strain evidence="3">none</strain>
    </source>
</reference>
<keyword evidence="3" id="KW-1185">Reference proteome</keyword>